<accession>A0A8H8D9F3</accession>
<dbReference type="OrthoDB" id="4012429at2759"/>
<dbReference type="RefSeq" id="XP_067547264.1">
    <property type="nucleotide sequence ID" value="XM_067693553.1"/>
</dbReference>
<feature type="region of interest" description="Disordered" evidence="1">
    <location>
        <begin position="32"/>
        <end position="90"/>
    </location>
</feature>
<comment type="caution">
    <text evidence="2">The sequence shown here is derived from an EMBL/GenBank/DDBJ whole genome shotgun (WGS) entry which is preliminary data.</text>
</comment>
<feature type="compositionally biased region" description="Polar residues" evidence="1">
    <location>
        <begin position="278"/>
        <end position="297"/>
    </location>
</feature>
<proteinExistence type="predicted"/>
<protein>
    <submittedName>
        <fullName evidence="2">Uncharacterized protein</fullName>
    </submittedName>
</protein>
<dbReference type="EMBL" id="JAEOAQ010000006">
    <property type="protein sequence ID" value="KAG5418148.1"/>
    <property type="molecule type" value="Genomic_DNA"/>
</dbReference>
<name>A0A8H8D9F3_9ASCO</name>
<reference evidence="2 3" key="1">
    <citation type="submission" date="2020-12" db="EMBL/GenBank/DDBJ databases">
        <title>Effect of drift, selection, and recombination on the evolution of hybrid genomes in Candida yeast pathogens.</title>
        <authorList>
            <person name="Mixao V."/>
            <person name="Ksiezopolska E."/>
            <person name="Saus E."/>
            <person name="Boekhout T."/>
            <person name="Gacser A."/>
            <person name="Gabaldon T."/>
        </authorList>
    </citation>
    <scope>NUCLEOTIDE SEQUENCE [LARGE SCALE GENOMIC DNA]</scope>
    <source>
        <strain evidence="2 3">BP57</strain>
    </source>
</reference>
<dbReference type="GeneID" id="93653106"/>
<evidence type="ECO:0000256" key="1">
    <source>
        <dbReference type="SAM" id="MobiDB-lite"/>
    </source>
</evidence>
<evidence type="ECO:0000313" key="3">
    <source>
        <dbReference type="Proteomes" id="UP000669133"/>
    </source>
</evidence>
<feature type="region of interest" description="Disordered" evidence="1">
    <location>
        <begin position="276"/>
        <end position="309"/>
    </location>
</feature>
<organism evidence="2 3">
    <name type="scientific">Candida metapsilosis</name>
    <dbReference type="NCBI Taxonomy" id="273372"/>
    <lineage>
        <taxon>Eukaryota</taxon>
        <taxon>Fungi</taxon>
        <taxon>Dikarya</taxon>
        <taxon>Ascomycota</taxon>
        <taxon>Saccharomycotina</taxon>
        <taxon>Pichiomycetes</taxon>
        <taxon>Debaryomycetaceae</taxon>
        <taxon>Candida/Lodderomyces clade</taxon>
        <taxon>Candida</taxon>
    </lineage>
</organism>
<dbReference type="Proteomes" id="UP000669133">
    <property type="component" value="Unassembled WGS sequence"/>
</dbReference>
<feature type="compositionally biased region" description="Basic and acidic residues" evidence="1">
    <location>
        <begin position="36"/>
        <end position="57"/>
    </location>
</feature>
<gene>
    <name evidence="2" type="ORF">I9W82_004477</name>
</gene>
<keyword evidence="3" id="KW-1185">Reference proteome</keyword>
<dbReference type="AlphaFoldDB" id="A0A8H8D9F3"/>
<sequence>MITARSCLRSISHLSRATNASMRCLSHTTKPVANKKLYDKPKSKSKEERKIFGRLKDASSGLESEGGAVLSTAKDSAASVRPPQYLPTSALPQMPEHLQEQSLESIYESLGQKHILDRINQPKGIDLIIPPEFIKPPQPPKRHVRPEKTKDLDKKIKNFMAGERDDRSLIHLGKEISAHMEPDHNEIYPILEHPLKKSLSGLKVLNPAMNKIKDQFLWDVMPEEKLAFVPPYQVDDELGFKQWEQNLIAEREKVKKEQDLIMKELQEFEKLMGDSKSFFGNGSTESQKSDSNNTSDATGAKGSRRKLNRKLLKKYKKLKDEGKIDID</sequence>
<evidence type="ECO:0000313" key="2">
    <source>
        <dbReference type="EMBL" id="KAG5418148.1"/>
    </source>
</evidence>